<dbReference type="InterPro" id="IPR020471">
    <property type="entry name" value="AKR"/>
</dbReference>
<gene>
    <name evidence="6" type="primary">Aste57867_5612</name>
    <name evidence="5" type="ORF">As57867_005599</name>
    <name evidence="6" type="ORF">ASTE57867_5612</name>
</gene>
<evidence type="ECO:0000256" key="3">
    <source>
        <dbReference type="ARBA" id="ARBA00023002"/>
    </source>
</evidence>
<dbReference type="EMBL" id="CAADRA010002084">
    <property type="protein sequence ID" value="VFT82658.1"/>
    <property type="molecule type" value="Genomic_DNA"/>
</dbReference>
<comment type="similarity">
    <text evidence="1">Belongs to the aldo/keto reductase family.</text>
</comment>
<dbReference type="AlphaFoldDB" id="A0A485KFM6"/>
<evidence type="ECO:0000259" key="4">
    <source>
        <dbReference type="Pfam" id="PF00248"/>
    </source>
</evidence>
<dbReference type="SUPFAM" id="SSF51430">
    <property type="entry name" value="NAD(P)-linked oxidoreductase"/>
    <property type="match status" value="1"/>
</dbReference>
<proteinExistence type="inferred from homology"/>
<evidence type="ECO:0000313" key="7">
    <source>
        <dbReference type="Proteomes" id="UP000332933"/>
    </source>
</evidence>
<dbReference type="EMBL" id="VJMH01002082">
    <property type="protein sequence ID" value="KAF0710161.1"/>
    <property type="molecule type" value="Genomic_DNA"/>
</dbReference>
<evidence type="ECO:0000313" key="6">
    <source>
        <dbReference type="EMBL" id="VFT82658.1"/>
    </source>
</evidence>
<sequence length="342" mass="37656">MWGYPFHGRKSIFGDRHRVLFSISSNDSDRRNLSAALRLGSFGLFVSAPDDSMQLAAAKTALRDLFADVTRATRADVCIVCQCSSTWTRGAMAEKCRDLAAKLNVDAIDVVLFPAALLPPQVDATKVRTADLVAAWDAMVGLVDAGVARHIGVCDFAIHEIEVLLTRFPTHPIEIQCLTHVTPFAPQDHMTRFCHAKQMDVLACFSVEMESLSHKEKERWKAVAGTIAKQHSHVHVRRTLPSETVRDDAHRAAINQGTVQGDVSMGRLKTPSEVLATWLNQRGLIAVPMVEGDEPYEESLCETLFSLSHPLVRDAAAAAPTKPYQFVLTRDEMKLIAQTSAS</sequence>
<organism evidence="6 7">
    <name type="scientific">Aphanomyces stellatus</name>
    <dbReference type="NCBI Taxonomy" id="120398"/>
    <lineage>
        <taxon>Eukaryota</taxon>
        <taxon>Sar</taxon>
        <taxon>Stramenopiles</taxon>
        <taxon>Oomycota</taxon>
        <taxon>Saprolegniomycetes</taxon>
        <taxon>Saprolegniales</taxon>
        <taxon>Verrucalvaceae</taxon>
        <taxon>Aphanomyces</taxon>
    </lineage>
</organism>
<reference evidence="6 7" key="1">
    <citation type="submission" date="2019-03" db="EMBL/GenBank/DDBJ databases">
        <authorList>
            <person name="Gaulin E."/>
            <person name="Dumas B."/>
        </authorList>
    </citation>
    <scope>NUCLEOTIDE SEQUENCE [LARGE SCALE GENOMIC DNA]</scope>
    <source>
        <strain evidence="6">CBS 568.67</strain>
    </source>
</reference>
<evidence type="ECO:0000256" key="1">
    <source>
        <dbReference type="ARBA" id="ARBA00007905"/>
    </source>
</evidence>
<protein>
    <submittedName>
        <fullName evidence="6">Aste57867_5612 protein</fullName>
    </submittedName>
</protein>
<evidence type="ECO:0000256" key="2">
    <source>
        <dbReference type="ARBA" id="ARBA00022857"/>
    </source>
</evidence>
<dbReference type="Proteomes" id="UP000332933">
    <property type="component" value="Unassembled WGS sequence"/>
</dbReference>
<feature type="domain" description="NADP-dependent oxidoreductase" evidence="4">
    <location>
        <begin position="65"/>
        <end position="219"/>
    </location>
</feature>
<dbReference type="PANTHER" id="PTHR43827">
    <property type="entry name" value="2,5-DIKETO-D-GLUCONIC ACID REDUCTASE"/>
    <property type="match status" value="1"/>
</dbReference>
<dbReference type="PANTHER" id="PTHR43827:SF3">
    <property type="entry name" value="NADP-DEPENDENT OXIDOREDUCTASE DOMAIN-CONTAINING PROTEIN"/>
    <property type="match status" value="1"/>
</dbReference>
<dbReference type="InterPro" id="IPR036812">
    <property type="entry name" value="NAD(P)_OxRdtase_dom_sf"/>
</dbReference>
<evidence type="ECO:0000313" key="5">
    <source>
        <dbReference type="EMBL" id="KAF0710161.1"/>
    </source>
</evidence>
<keyword evidence="3" id="KW-0560">Oxidoreductase</keyword>
<dbReference type="InterPro" id="IPR023210">
    <property type="entry name" value="NADP_OxRdtase_dom"/>
</dbReference>
<keyword evidence="2" id="KW-0521">NADP</keyword>
<dbReference type="GO" id="GO:0016616">
    <property type="term" value="F:oxidoreductase activity, acting on the CH-OH group of donors, NAD or NADP as acceptor"/>
    <property type="evidence" value="ECO:0007669"/>
    <property type="project" value="UniProtKB-ARBA"/>
</dbReference>
<dbReference type="OrthoDB" id="416253at2759"/>
<dbReference type="Gene3D" id="3.20.20.100">
    <property type="entry name" value="NADP-dependent oxidoreductase domain"/>
    <property type="match status" value="1"/>
</dbReference>
<accession>A0A485KFM6</accession>
<dbReference type="Pfam" id="PF00248">
    <property type="entry name" value="Aldo_ket_red"/>
    <property type="match status" value="1"/>
</dbReference>
<reference evidence="5" key="2">
    <citation type="submission" date="2019-06" db="EMBL/GenBank/DDBJ databases">
        <title>Genomics analysis of Aphanomyces spp. identifies a new class of oomycete effector associated with host adaptation.</title>
        <authorList>
            <person name="Gaulin E."/>
        </authorList>
    </citation>
    <scope>NUCLEOTIDE SEQUENCE</scope>
    <source>
        <strain evidence="5">CBS 578.67</strain>
    </source>
</reference>
<keyword evidence="7" id="KW-1185">Reference proteome</keyword>
<name>A0A485KFM6_9STRA</name>